<dbReference type="EMBL" id="JBHRSK010000004">
    <property type="protein sequence ID" value="MFC2968037.1"/>
    <property type="molecule type" value="Genomic_DNA"/>
</dbReference>
<reference evidence="2" key="1">
    <citation type="journal article" date="2019" name="Int. J. Syst. Evol. Microbiol.">
        <title>The Global Catalogue of Microorganisms (GCM) 10K type strain sequencing project: providing services to taxonomists for standard genome sequencing and annotation.</title>
        <authorList>
            <consortium name="The Broad Institute Genomics Platform"/>
            <consortium name="The Broad Institute Genome Sequencing Center for Infectious Disease"/>
            <person name="Wu L."/>
            <person name="Ma J."/>
        </authorList>
    </citation>
    <scope>NUCLEOTIDE SEQUENCE [LARGE SCALE GENOMIC DNA]</scope>
    <source>
        <strain evidence="2">KCTC 62192</strain>
    </source>
</reference>
<evidence type="ECO:0000313" key="1">
    <source>
        <dbReference type="EMBL" id="MFC2968037.1"/>
    </source>
</evidence>
<keyword evidence="2" id="KW-1185">Reference proteome</keyword>
<gene>
    <name evidence="1" type="ORF">ACFOES_08025</name>
</gene>
<protein>
    <submittedName>
        <fullName evidence="1">Uncharacterized protein</fullName>
    </submittedName>
</protein>
<evidence type="ECO:0000313" key="2">
    <source>
        <dbReference type="Proteomes" id="UP001595443"/>
    </source>
</evidence>
<accession>A0ABV7AH03</accession>
<dbReference type="RefSeq" id="WP_377832686.1">
    <property type="nucleotide sequence ID" value="NZ_JBHRSK010000004.1"/>
</dbReference>
<proteinExistence type="predicted"/>
<name>A0ABV7AH03_9RHOB</name>
<comment type="caution">
    <text evidence="1">The sequence shown here is derived from an EMBL/GenBank/DDBJ whole genome shotgun (WGS) entry which is preliminary data.</text>
</comment>
<dbReference type="Proteomes" id="UP001595443">
    <property type="component" value="Unassembled WGS sequence"/>
</dbReference>
<sequence>MAPDPGAVLAAFLDLGITLAETARYFDIPLPCLVHHLVSENAPGPRVRAA</sequence>
<organism evidence="1 2">
    <name type="scientific">Acidimangrovimonas pyrenivorans</name>
    <dbReference type="NCBI Taxonomy" id="2030798"/>
    <lineage>
        <taxon>Bacteria</taxon>
        <taxon>Pseudomonadati</taxon>
        <taxon>Pseudomonadota</taxon>
        <taxon>Alphaproteobacteria</taxon>
        <taxon>Rhodobacterales</taxon>
        <taxon>Paracoccaceae</taxon>
        <taxon>Acidimangrovimonas</taxon>
    </lineage>
</organism>